<dbReference type="AlphaFoldDB" id="A6G090"/>
<evidence type="ECO:0000313" key="1">
    <source>
        <dbReference type="EMBL" id="EDM80787.1"/>
    </source>
</evidence>
<keyword evidence="2" id="KW-1185">Reference proteome</keyword>
<dbReference type="OrthoDB" id="3909977at2"/>
<evidence type="ECO:0000313" key="2">
    <source>
        <dbReference type="Proteomes" id="UP000005801"/>
    </source>
</evidence>
<dbReference type="SUPFAM" id="SSF55486">
    <property type="entry name" value="Metalloproteases ('zincins'), catalytic domain"/>
    <property type="match status" value="1"/>
</dbReference>
<dbReference type="RefSeq" id="WP_006970139.1">
    <property type="nucleotide sequence ID" value="NZ_ABCS01000008.1"/>
</dbReference>
<comment type="caution">
    <text evidence="1">The sequence shown here is derived from an EMBL/GenBank/DDBJ whole genome shotgun (WGS) entry which is preliminary data.</text>
</comment>
<organism evidence="1 2">
    <name type="scientific">Plesiocystis pacifica SIR-1</name>
    <dbReference type="NCBI Taxonomy" id="391625"/>
    <lineage>
        <taxon>Bacteria</taxon>
        <taxon>Pseudomonadati</taxon>
        <taxon>Myxococcota</taxon>
        <taxon>Polyangia</taxon>
        <taxon>Nannocystales</taxon>
        <taxon>Nannocystaceae</taxon>
        <taxon>Plesiocystis</taxon>
    </lineage>
</organism>
<dbReference type="EMBL" id="ABCS01000008">
    <property type="protein sequence ID" value="EDM80787.1"/>
    <property type="molecule type" value="Genomic_DNA"/>
</dbReference>
<proteinExistence type="predicted"/>
<dbReference type="Proteomes" id="UP000005801">
    <property type="component" value="Unassembled WGS sequence"/>
</dbReference>
<accession>A6G090</accession>
<dbReference type="eggNOG" id="COG1572">
    <property type="taxonomic scope" value="Bacteria"/>
</dbReference>
<gene>
    <name evidence="1" type="ORF">PPSIR1_12928</name>
</gene>
<name>A6G090_9BACT</name>
<reference evidence="1 2" key="1">
    <citation type="submission" date="2007-06" db="EMBL/GenBank/DDBJ databases">
        <authorList>
            <person name="Shimkets L."/>
            <person name="Ferriera S."/>
            <person name="Johnson J."/>
            <person name="Kravitz S."/>
            <person name="Beeson K."/>
            <person name="Sutton G."/>
            <person name="Rogers Y.-H."/>
            <person name="Friedman R."/>
            <person name="Frazier M."/>
            <person name="Venter J.C."/>
        </authorList>
    </citation>
    <scope>NUCLEOTIDE SEQUENCE [LARGE SCALE GENOMIC DNA]</scope>
    <source>
        <strain evidence="1 2">SIR-1</strain>
    </source>
</reference>
<sequence>MAFTPALVLGCVDASVQGGSGNGDEGSDFGVGEVSVGLVEINQGTRVDVAVDGVAIDPEARTSALYTGRDAWLGVHVEVSEDWAPRSLEARLSLATEFESWTLSQTRFVSTSADAEASVRVQDDPEGSFWFVLDAAAGQTDPGLRYAVELFEADGTPLAAAGSEGFEQAGFEAKTMGVELVVVPVRYAENEPGLDGGVLDDLLDGFYERNPITELEVTVHEPVEFDGNLFELGLLLPWLGELRASEGAAPQVYYHALIDVGEPTLGGLRGIAGIAGDQPGDDVDRVAATVLWSGNPGLSTVTFTHEMGHAQGLVHVECPGAAPDGVDGSYPHADGLIGARGVGLLRADIFAADGAYDYMSYCAPRWVSDFTWGRCAERIELLSSWPESPPPSAGLGERVLMGLITPQGRERWWWMPSAGPSSSASRAAGPDRLELVDVDDVRHELPSTRTWLSDERSQWIRVSVPAELAERGGTWTRVRGELRAPVSLGR</sequence>
<protein>
    <submittedName>
        <fullName evidence="1">Uncharacterized protein</fullName>
    </submittedName>
</protein>
<dbReference type="STRING" id="391625.PPSIR1_12928"/>